<proteinExistence type="predicted"/>
<dbReference type="KEGG" id="vg:26101570"/>
<sequence>MFPWVYVLVLLWCALHLLATILTVLIFALLVQRIYTLNGEI</sequence>
<dbReference type="Proteomes" id="UP000174756">
    <property type="component" value="Segment"/>
</dbReference>
<gene>
    <name evidence="2" type="primary">E8</name>
</gene>
<keyword evidence="1" id="KW-0812">Transmembrane</keyword>
<reference evidence="3 4" key="2">
    <citation type="journal article" date="2013" name="J. Vet. Med. Sci.">
        <title>Initial detection of a circular genome deletion in a naturally bovine papillomavirus-infected sample.</title>
        <authorList>
            <person name="Dong J."/>
            <person name="Zhu W."/>
            <person name="Goto Y."/>
            <person name="Haga T."/>
        </authorList>
    </citation>
    <scope>NUCLEOTIDE SEQUENCE [LARGE SCALE GENOMIC DNA]</scope>
    <source>
        <strain evidence="3">PR000002</strain>
    </source>
</reference>
<keyword evidence="1" id="KW-0472">Membrane</keyword>
<keyword evidence="5" id="KW-1185">Reference proteome</keyword>
<dbReference type="GeneID" id="26101570"/>
<dbReference type="Proteomes" id="UP000127510">
    <property type="component" value="Genome"/>
</dbReference>
<keyword evidence="1" id="KW-1133">Transmembrane helix</keyword>
<dbReference type="EMBL" id="JF834524">
    <property type="protein sequence ID" value="AEL99911.1"/>
    <property type="molecule type" value="Genomic_DNA"/>
</dbReference>
<organism evidence="2 5">
    <name type="scientific">Bos taurus papillomavirus 12</name>
    <dbReference type="NCBI Taxonomy" id="1070324"/>
    <lineage>
        <taxon>Viruses</taxon>
        <taxon>Monodnaviria</taxon>
        <taxon>Shotokuvirae</taxon>
        <taxon>Cossaviricota</taxon>
        <taxon>Papovaviricetes</taxon>
        <taxon>Zurhausenvirales</taxon>
        <taxon>Papillomaviridae</taxon>
        <taxon>Firstpapillomavirinae</taxon>
        <taxon>Xipapillomavirus</taxon>
        <taxon>Xipapillomavirus 2</taxon>
    </lineage>
</organism>
<evidence type="ECO:0000313" key="4">
    <source>
        <dbReference type="Proteomes" id="UP000127510"/>
    </source>
</evidence>
<accession>G1CR68</accession>
<evidence type="ECO:0000313" key="3">
    <source>
        <dbReference type="EMBL" id="AEL99911.1"/>
    </source>
</evidence>
<dbReference type="RefSeq" id="YP_009175020.1">
    <property type="nucleotide sequence ID" value="NC_028126.1"/>
</dbReference>
<reference evidence="2 5" key="1">
    <citation type="journal article" date="2012" name="Arch. Virol.">
        <title>Characterization of novel bovine papillomavirus type 12 (BPV-12) causing epithelial papilloma.</title>
        <authorList>
            <person name="Zhu W."/>
            <person name="Dong J."/>
            <person name="Shimizu E."/>
            <person name="Hatama S."/>
            <person name="Kadota K."/>
            <person name="Goto Y."/>
            <person name="Haga T."/>
        </authorList>
    </citation>
    <scope>NUCLEOTIDE SEQUENCE [LARGE SCALE GENOMIC DNA]</scope>
    <source>
        <strain evidence="2">PR000001</strain>
    </source>
</reference>
<evidence type="ECO:0000313" key="2">
    <source>
        <dbReference type="EMBL" id="AEL99907.1"/>
    </source>
</evidence>
<protein>
    <submittedName>
        <fullName evidence="2">E8 protein</fullName>
    </submittedName>
</protein>
<evidence type="ECO:0000313" key="5">
    <source>
        <dbReference type="Proteomes" id="UP000174756"/>
    </source>
</evidence>
<name>G1CR68_9PAPI</name>
<evidence type="ECO:0000256" key="1">
    <source>
        <dbReference type="SAM" id="Phobius"/>
    </source>
</evidence>
<dbReference type="EMBL" id="JF834523">
    <property type="protein sequence ID" value="AEL99907.1"/>
    <property type="molecule type" value="Genomic_DNA"/>
</dbReference>
<feature type="transmembrane region" description="Helical" evidence="1">
    <location>
        <begin position="6"/>
        <end position="31"/>
    </location>
</feature>